<feature type="signal peptide" evidence="2">
    <location>
        <begin position="1"/>
        <end position="26"/>
    </location>
</feature>
<evidence type="ECO:0000313" key="3">
    <source>
        <dbReference type="EMBL" id="NOU52317.1"/>
    </source>
</evidence>
<dbReference type="RefSeq" id="WP_171627374.1">
    <property type="nucleotide sequence ID" value="NZ_JABBPG010000008.1"/>
</dbReference>
<keyword evidence="2" id="KW-0732">Signal</keyword>
<proteinExistence type="predicted"/>
<keyword evidence="4" id="KW-1185">Reference proteome</keyword>
<reference evidence="3 4" key="1">
    <citation type="submission" date="2020-04" db="EMBL/GenBank/DDBJ databases">
        <title>Pseudoalteromonas caenipelagi sp. nov., isolated from a tidal flat.</title>
        <authorList>
            <person name="Park S."/>
            <person name="Yoon J.-H."/>
        </authorList>
    </citation>
    <scope>NUCLEOTIDE SEQUENCE [LARGE SCALE GENOMIC DNA]</scope>
    <source>
        <strain evidence="3 4">JBTF-M23</strain>
    </source>
</reference>
<gene>
    <name evidence="3" type="ORF">HG263_17445</name>
</gene>
<dbReference type="Proteomes" id="UP000586305">
    <property type="component" value="Unassembled WGS sequence"/>
</dbReference>
<accession>A0A849VL34</accession>
<comment type="caution">
    <text evidence="3">The sequence shown here is derived from an EMBL/GenBank/DDBJ whole genome shotgun (WGS) entry which is preliminary data.</text>
</comment>
<evidence type="ECO:0000256" key="1">
    <source>
        <dbReference type="SAM" id="MobiDB-lite"/>
    </source>
</evidence>
<dbReference type="EMBL" id="JABBPG010000008">
    <property type="protein sequence ID" value="NOU52317.1"/>
    <property type="molecule type" value="Genomic_DNA"/>
</dbReference>
<protein>
    <submittedName>
        <fullName evidence="3">Uncharacterized protein</fullName>
    </submittedName>
</protein>
<sequence length="591" mass="68101">MSQRKIIILLLILSCCVLLYFITSKAEQGPAAPQSVNDTHQVSTANNPKQIPPQLSTQSEKINQKDSTSCEAFERAQEKLYRMKFNFVGLKAIGWYFEGTDKHQIAQALTALYGYDKAMMWVEQVNGLSRYHEKHTALMQRIDELDYDAISEPDKLSLHQLGDYRVNTYTEHFDFNKQLNLYPDVELTLWLGELSRALYAVDFQRSLSIINKLQKFSRNQLFFEHPLRNSDNVVSLSAFAKQHAQQLFNAMFALAPVYLDDKHNSQTSFIKQTFMGINRDQSSWRIKEVSSHSFEVAPGVQKRMDELVIRYSGLQVEPNAADICAHQTIRPSIPIRNIKTDDLNTKLGKRWQVIGDFLCPKKSFVFAYVAISSSLNNHQLNLDGLKNFETIMANSAKLKAVFRDLDGYESTVLFEQLYAESPYTSEQINTLIEDKVTPLNSDFYAMLFRLPIEQQKQLLVAQQYNLKNTNPLGFSLITQVLEKDLRRPESVVDELIPFLISQGVSLVSSENDVDPLWFKLQTLNEVGDPKRALPFNALSSLIEHTQLNDTHIDAMYKIKRKHEWLYNRLIEHFPKLDFDKPDELIEIECTF</sequence>
<name>A0A849VL34_9GAMM</name>
<evidence type="ECO:0000256" key="2">
    <source>
        <dbReference type="SAM" id="SignalP"/>
    </source>
</evidence>
<organism evidence="3 4">
    <name type="scientific">Pseudoalteromonas caenipelagi</name>
    <dbReference type="NCBI Taxonomy" id="2726988"/>
    <lineage>
        <taxon>Bacteria</taxon>
        <taxon>Pseudomonadati</taxon>
        <taxon>Pseudomonadota</taxon>
        <taxon>Gammaproteobacteria</taxon>
        <taxon>Alteromonadales</taxon>
        <taxon>Pseudoalteromonadaceae</taxon>
        <taxon>Pseudoalteromonas</taxon>
    </lineage>
</organism>
<evidence type="ECO:0000313" key="4">
    <source>
        <dbReference type="Proteomes" id="UP000586305"/>
    </source>
</evidence>
<feature type="compositionally biased region" description="Polar residues" evidence="1">
    <location>
        <begin position="34"/>
        <end position="68"/>
    </location>
</feature>
<feature type="chain" id="PRO_5032497091" evidence="2">
    <location>
        <begin position="27"/>
        <end position="591"/>
    </location>
</feature>
<feature type="region of interest" description="Disordered" evidence="1">
    <location>
        <begin position="30"/>
        <end position="68"/>
    </location>
</feature>
<dbReference type="AlphaFoldDB" id="A0A849VL34"/>